<dbReference type="SUPFAM" id="SSF50978">
    <property type="entry name" value="WD40 repeat-like"/>
    <property type="match status" value="1"/>
</dbReference>
<dbReference type="InterPro" id="IPR051350">
    <property type="entry name" value="WD_repeat-ST_regulator"/>
</dbReference>
<evidence type="ECO:0000256" key="4">
    <source>
        <dbReference type="SAM" id="MobiDB-lite"/>
    </source>
</evidence>
<accession>A0AAV5UH03</accession>
<dbReference type="PROSITE" id="PS50082">
    <property type="entry name" value="WD_REPEATS_2"/>
    <property type="match status" value="1"/>
</dbReference>
<keyword evidence="2" id="KW-0677">Repeat</keyword>
<keyword evidence="7" id="KW-1185">Reference proteome</keyword>
<feature type="repeat" description="WD" evidence="3">
    <location>
        <begin position="656"/>
        <end position="689"/>
    </location>
</feature>
<dbReference type="InterPro" id="IPR006595">
    <property type="entry name" value="CTLH_C"/>
</dbReference>
<dbReference type="AlphaFoldDB" id="A0AAV5UH03"/>
<dbReference type="Gene3D" id="2.130.10.10">
    <property type="entry name" value="YVTN repeat-like/Quinoprotein amine dehydrogenase"/>
    <property type="match status" value="2"/>
</dbReference>
<dbReference type="PROSITE" id="PS50294">
    <property type="entry name" value="WD_REPEATS_REGION"/>
    <property type="match status" value="1"/>
</dbReference>
<dbReference type="SMART" id="SM00667">
    <property type="entry name" value="LisH"/>
    <property type="match status" value="1"/>
</dbReference>
<dbReference type="InterPro" id="IPR015943">
    <property type="entry name" value="WD40/YVTN_repeat-like_dom_sf"/>
</dbReference>
<dbReference type="Pfam" id="PF00400">
    <property type="entry name" value="WD40"/>
    <property type="match status" value="2"/>
</dbReference>
<evidence type="ECO:0000259" key="5">
    <source>
        <dbReference type="PROSITE" id="PS50897"/>
    </source>
</evidence>
<feature type="non-terminal residue" evidence="6">
    <location>
        <position position="1"/>
    </location>
</feature>
<organism evidence="6 7">
    <name type="scientific">Pristionchus entomophagus</name>
    <dbReference type="NCBI Taxonomy" id="358040"/>
    <lineage>
        <taxon>Eukaryota</taxon>
        <taxon>Metazoa</taxon>
        <taxon>Ecdysozoa</taxon>
        <taxon>Nematoda</taxon>
        <taxon>Chromadorea</taxon>
        <taxon>Rhabditida</taxon>
        <taxon>Rhabditina</taxon>
        <taxon>Diplogasteromorpha</taxon>
        <taxon>Diplogasteroidea</taxon>
        <taxon>Neodiplogasteridae</taxon>
        <taxon>Pristionchus</taxon>
    </lineage>
</organism>
<reference evidence="6" key="1">
    <citation type="submission" date="2023-10" db="EMBL/GenBank/DDBJ databases">
        <title>Genome assembly of Pristionchus species.</title>
        <authorList>
            <person name="Yoshida K."/>
            <person name="Sommer R.J."/>
        </authorList>
    </citation>
    <scope>NUCLEOTIDE SEQUENCE</scope>
    <source>
        <strain evidence="6">RS0144</strain>
    </source>
</reference>
<dbReference type="PROSITE" id="PS50896">
    <property type="entry name" value="LISH"/>
    <property type="match status" value="1"/>
</dbReference>
<dbReference type="GO" id="GO:0043161">
    <property type="term" value="P:proteasome-mediated ubiquitin-dependent protein catabolic process"/>
    <property type="evidence" value="ECO:0007669"/>
    <property type="project" value="TreeGrafter"/>
</dbReference>
<dbReference type="PANTHER" id="PTHR22838">
    <property type="entry name" value="WD REPEAT PROTEIN 26-RELATED"/>
    <property type="match status" value="1"/>
</dbReference>
<evidence type="ECO:0000256" key="3">
    <source>
        <dbReference type="PROSITE-ProRule" id="PRU00221"/>
    </source>
</evidence>
<keyword evidence="1 3" id="KW-0853">WD repeat</keyword>
<dbReference type="InterPro" id="IPR006594">
    <property type="entry name" value="LisH"/>
</dbReference>
<dbReference type="Proteomes" id="UP001432027">
    <property type="component" value="Unassembled WGS sequence"/>
</dbReference>
<protein>
    <recommendedName>
        <fullName evidence="5">CTLH domain-containing protein</fullName>
    </recommendedName>
</protein>
<evidence type="ECO:0000313" key="6">
    <source>
        <dbReference type="EMBL" id="GMT06217.1"/>
    </source>
</evidence>
<dbReference type="InterPro" id="IPR001680">
    <property type="entry name" value="WD40_rpt"/>
</dbReference>
<feature type="domain" description="CTLH" evidence="5">
    <location>
        <begin position="173"/>
        <end position="231"/>
    </location>
</feature>
<dbReference type="PANTHER" id="PTHR22838:SF0">
    <property type="entry name" value="WD REPEAT-CONTAINING PROTEIN 26"/>
    <property type="match status" value="1"/>
</dbReference>
<evidence type="ECO:0000313" key="7">
    <source>
        <dbReference type="Proteomes" id="UP001432027"/>
    </source>
</evidence>
<comment type="caution">
    <text evidence="6">The sequence shown here is derived from an EMBL/GenBank/DDBJ whole genome shotgun (WGS) entry which is preliminary data.</text>
</comment>
<dbReference type="EMBL" id="BTSX01000006">
    <property type="protein sequence ID" value="GMT06217.1"/>
    <property type="molecule type" value="Genomic_DNA"/>
</dbReference>
<dbReference type="InterPro" id="IPR036322">
    <property type="entry name" value="WD40_repeat_dom_sf"/>
</dbReference>
<dbReference type="PROSITE" id="PS50897">
    <property type="entry name" value="CTLH"/>
    <property type="match status" value="1"/>
</dbReference>
<feature type="region of interest" description="Disordered" evidence="4">
    <location>
        <begin position="708"/>
        <end position="784"/>
    </location>
</feature>
<feature type="region of interest" description="Disordered" evidence="4">
    <location>
        <begin position="798"/>
        <end position="856"/>
    </location>
</feature>
<feature type="compositionally biased region" description="Acidic residues" evidence="4">
    <location>
        <begin position="802"/>
        <end position="847"/>
    </location>
</feature>
<dbReference type="SMART" id="SM00320">
    <property type="entry name" value="WD40"/>
    <property type="match status" value="4"/>
</dbReference>
<evidence type="ECO:0000256" key="2">
    <source>
        <dbReference type="ARBA" id="ARBA00022737"/>
    </source>
</evidence>
<gene>
    <name evidence="6" type="ORF">PENTCL1PPCAC_28391</name>
</gene>
<sequence>RSLLVAPELVDILVTTDEQYLSAVVIEKEKSGRASRTYQCKIDESREEIAGLIEAELIAVEVKEKIEEEVEGPPVKRPRMASALTTITHGNSVASRLKQQCSLKAKIAEDANLTQLISAFSPDLRRESSVDSPRKKLTDANKAMIRVIAQYLQDLGLNDTVQTLSRESRCKVENTHAVKLRYAIHEGNWDDALAIIDSCYDYLSDEVIEKIRNILIEEKFFDLIIKKKRPLALHMLKTDFDPKNPLRDHLMRLLYETDEEIFSKKLYEKYRPNMSSGSSWHDTERICTRLQKALPPTFMLPANRLQTLLDQAFETQVSRCEAHVHKDEVCEVRAEPGMLFEDHKCAKRAEKYFVETCLREDLKAEVGKVAFSPCGKYLASASFATTVYFWKVNPRTRQLDFYRKISARDTTHVISGMSWSADSKLLAVCGVDNHPFGLYVYDMHEDKLFTQIPHLDAHSFTCIDFFRKPLPDGAYQLTVGDLRGSLQFLEIKKDAHARVLTIYEGYRIRCVYSCRSGRGAYATDTHNRVRWYRNTRNGEKPKSDHTVIREDNTITNMALHPSEQLMLLTTKNLGLRMWNVQARTLMRTFQGYHDGGCVINACFGGVNNEYIVSGSFATDAFDDDGNVIARPHDLDHSAEETIRIWRLTDEYVVCGIAGHRSTVNCVSWNPRDPFMIASGSDDHSIRLWSSRFQDLPNGYNHRQVKVGRNGVTRGDVTPASSVPDPVKEEEVIDETPLAGDKIEDEEIDVTGNTSESDSDEETSSSEDSYYEHEDYAEDADSNSHREFRRIPLYDLFRMGDDAHEDDDDDDDDDDDEDDEEGLADEEGEEHEGEHDVEDEDEDDEDDSSSPVYHSPL</sequence>
<proteinExistence type="predicted"/>
<dbReference type="GO" id="GO:0034657">
    <property type="term" value="C:GID complex"/>
    <property type="evidence" value="ECO:0007669"/>
    <property type="project" value="TreeGrafter"/>
</dbReference>
<evidence type="ECO:0000256" key="1">
    <source>
        <dbReference type="ARBA" id="ARBA00022574"/>
    </source>
</evidence>
<name>A0AAV5UH03_9BILA</name>